<organism evidence="2">
    <name type="scientific">Kitasatospora sp. CMC57</name>
    <dbReference type="NCBI Taxonomy" id="3231513"/>
    <lineage>
        <taxon>Bacteria</taxon>
        <taxon>Bacillati</taxon>
        <taxon>Actinomycetota</taxon>
        <taxon>Actinomycetes</taxon>
        <taxon>Kitasatosporales</taxon>
        <taxon>Streptomycetaceae</taxon>
        <taxon>Kitasatospora</taxon>
    </lineage>
</organism>
<protein>
    <submittedName>
        <fullName evidence="2">Uncharacterized protein</fullName>
    </submittedName>
</protein>
<name>A0AB33JYK2_9ACTN</name>
<proteinExistence type="predicted"/>
<gene>
    <name evidence="2" type="ORF">KCMC57_40100</name>
</gene>
<sequence>MRHPAYGGPGGRGRTRQPDRLPDTGARTGGGRADPDARPARRIRRPGTDRPSHAEPGVAVARRAVQRLAEQCGAERDPLPLMATALEPSAHRLASLPV</sequence>
<feature type="region of interest" description="Disordered" evidence="1">
    <location>
        <begin position="1"/>
        <end position="58"/>
    </location>
</feature>
<reference evidence="2" key="1">
    <citation type="submission" date="2024-07" db="EMBL/GenBank/DDBJ databases">
        <title>Complete genome sequences of cellulolytic bacteria, Kitasatospora sp. CMC57 and Streptomyces sp. CMC78, isolated from Japanese agricultural soil.</title>
        <authorList>
            <person name="Hashimoto T."/>
            <person name="Ito M."/>
            <person name="Iwamoto M."/>
            <person name="Fukahori D."/>
            <person name="Shoda T."/>
            <person name="Sakoda M."/>
            <person name="Morohoshi T."/>
            <person name="Mitsuboshi M."/>
            <person name="Nishizawa T."/>
        </authorList>
    </citation>
    <scope>NUCLEOTIDE SEQUENCE</scope>
    <source>
        <strain evidence="2">CMC57</strain>
    </source>
</reference>
<dbReference type="AlphaFoldDB" id="A0AB33JYK2"/>
<evidence type="ECO:0000313" key="2">
    <source>
        <dbReference type="EMBL" id="BFP47642.1"/>
    </source>
</evidence>
<dbReference type="EMBL" id="AP035881">
    <property type="protein sequence ID" value="BFP47642.1"/>
    <property type="molecule type" value="Genomic_DNA"/>
</dbReference>
<evidence type="ECO:0000256" key="1">
    <source>
        <dbReference type="SAM" id="MobiDB-lite"/>
    </source>
</evidence>
<accession>A0AB33JYK2</accession>